<protein>
    <submittedName>
        <fullName evidence="2">Uncharacterized protein</fullName>
    </submittedName>
</protein>
<gene>
    <name evidence="2" type="ORF">NCDO2118_0994</name>
</gene>
<name>A0ABC8A592_LACLL</name>
<keyword evidence="1" id="KW-1133">Transmembrane helix</keyword>
<feature type="transmembrane region" description="Helical" evidence="1">
    <location>
        <begin position="12"/>
        <end position="27"/>
    </location>
</feature>
<keyword evidence="1" id="KW-0472">Membrane</keyword>
<proteinExistence type="predicted"/>
<accession>A0ABC8A592</accession>
<dbReference type="KEGG" id="llx:NCDO2118_0994"/>
<evidence type="ECO:0000313" key="3">
    <source>
        <dbReference type="Proteomes" id="UP000028594"/>
    </source>
</evidence>
<evidence type="ECO:0000313" key="2">
    <source>
        <dbReference type="EMBL" id="AII12480.1"/>
    </source>
</evidence>
<sequence length="52" mass="5951">MRFMKNLKKKSVIGVILGLFIGLSYGYIIHNMALGICIGLSFSAMSYFRYRK</sequence>
<keyword evidence="1" id="KW-0812">Transmembrane</keyword>
<evidence type="ECO:0000256" key="1">
    <source>
        <dbReference type="SAM" id="Phobius"/>
    </source>
</evidence>
<dbReference type="EMBL" id="CP009054">
    <property type="protein sequence ID" value="AII12480.1"/>
    <property type="molecule type" value="Genomic_DNA"/>
</dbReference>
<dbReference type="Proteomes" id="UP000028594">
    <property type="component" value="Chromosome"/>
</dbReference>
<organism evidence="2 3">
    <name type="scientific">Lactococcus lactis subsp. lactis NCDO 2118</name>
    <dbReference type="NCBI Taxonomy" id="1117941"/>
    <lineage>
        <taxon>Bacteria</taxon>
        <taxon>Bacillati</taxon>
        <taxon>Bacillota</taxon>
        <taxon>Bacilli</taxon>
        <taxon>Lactobacillales</taxon>
        <taxon>Streptococcaceae</taxon>
        <taxon>Lactococcus</taxon>
    </lineage>
</organism>
<dbReference type="AlphaFoldDB" id="A0ABC8A592"/>
<reference evidence="2 3" key="1">
    <citation type="submission" date="2014-07" db="EMBL/GenBank/DDBJ databases">
        <title>Genome sequence of Lactococcus lactis subsp. lactis NCDO 2118, a GABA-producing strain.</title>
        <authorList>
            <person name="Oliveira L.C."/>
            <person name="Saraiva T.D.L."/>
            <person name="Soares S.C."/>
            <person name="Ramos R.T.J."/>
            <person name="Sa P.H.C.G."/>
            <person name="Carneiro A.R."/>
            <person name="Miranda F."/>
            <person name="Freire M."/>
            <person name="Renan W."/>
            <person name="Oliveira A.F.Jr."/>
            <person name="Santos A.R."/>
            <person name="Pinto A.C."/>
            <person name="Souza B.M."/>
            <person name="Castro C.P."/>
            <person name="Diniz C.A.A."/>
            <person name="Rocha C.S."/>
            <person name="Mariano D.C.B."/>
            <person name="Aguiar E.L."/>
            <person name="Folador E.L."/>
            <person name="Barbosa E.G.V."/>
            <person name="Aburjaile F.F."/>
            <person name="Goncalves L.A."/>
            <person name="Guimaraes L.C."/>
            <person name="Azevedo M.S.P."/>
            <person name="Agresti P.C.M."/>
            <person name="Faria R.F."/>
            <person name="Tiwari S."/>
            <person name="Almeida S.S."/>
            <person name="Hassan S.S."/>
            <person name="Pereira V.B."/>
            <person name="Abreu V.A.C."/>
            <person name="Pereira U.P."/>
            <person name="Dorella F.A."/>
            <person name="Carvalho A.F."/>
            <person name="Pereira F.L."/>
            <person name="Leal C.A.G."/>
            <person name="Figueiredo H.C.P."/>
            <person name="Silva A."/>
            <person name="Miyoshi A."/>
            <person name="Azevedo V."/>
        </authorList>
    </citation>
    <scope>NUCLEOTIDE SEQUENCE [LARGE SCALE GENOMIC DNA]</scope>
    <source>
        <strain evidence="2 3">NCDO 2118</strain>
    </source>
</reference>